<evidence type="ECO:0000313" key="8">
    <source>
        <dbReference type="Proteomes" id="UP001165423"/>
    </source>
</evidence>
<dbReference type="EMBL" id="JALGCL010000001">
    <property type="protein sequence ID" value="MCJ0824537.1"/>
    <property type="molecule type" value="Genomic_DNA"/>
</dbReference>
<keyword evidence="3 6" id="KW-1133">Transmembrane helix</keyword>
<evidence type="ECO:0000256" key="6">
    <source>
        <dbReference type="SAM" id="Phobius"/>
    </source>
</evidence>
<dbReference type="PANTHER" id="PTHR30520:SF2">
    <property type="entry name" value="INNER MEMBRANE PROTEIN YFDC"/>
    <property type="match status" value="1"/>
</dbReference>
<organism evidence="7 8">
    <name type="scientific">Cognatiluteimonas sedimenti</name>
    <dbReference type="NCBI Taxonomy" id="2927791"/>
    <lineage>
        <taxon>Bacteria</taxon>
        <taxon>Pseudomonadati</taxon>
        <taxon>Pseudomonadota</taxon>
        <taxon>Gammaproteobacteria</taxon>
        <taxon>Lysobacterales</taxon>
        <taxon>Lysobacteraceae</taxon>
        <taxon>Cognatiluteimonas</taxon>
    </lineage>
</organism>
<keyword evidence="2 6" id="KW-0812">Transmembrane</keyword>
<dbReference type="Gene3D" id="1.20.1080.10">
    <property type="entry name" value="Glycerol uptake facilitator protein"/>
    <property type="match status" value="1"/>
</dbReference>
<feature type="transmembrane region" description="Helical" evidence="6">
    <location>
        <begin position="65"/>
        <end position="89"/>
    </location>
</feature>
<evidence type="ECO:0000256" key="4">
    <source>
        <dbReference type="ARBA" id="ARBA00023136"/>
    </source>
</evidence>
<dbReference type="Proteomes" id="UP001165423">
    <property type="component" value="Unassembled WGS sequence"/>
</dbReference>
<sequence>MASHVGEVRQDNQEAVRSGNGRGEGVTLSPSEEREVEGKLPPSVQVLHEAVRIQGEMEMARSASALAWSSLAAGLSMGFSMLVPALLQARLPHAPAWQLVVAAGYTVGFLIVILARQQLFTENTTTAVLPLMTKPGLRPLLRLLRLWGIVLLGNIVGGAVFAFAVVHMPIIDTATAAALHGTATEMLRQAPWVLFSKGIVAGWLIATMVWLLAAADHSRALVIVLLTWLVGIGGFAHVVVGSIEALYLVFEDGTGGAGFVAFLLPTLAGNVVGGSVIFALISHAQVRSDEPG</sequence>
<feature type="transmembrane region" description="Helical" evidence="6">
    <location>
        <begin position="256"/>
        <end position="281"/>
    </location>
</feature>
<protein>
    <submittedName>
        <fullName evidence="7">Formate/nitrite transporter family protein</fullName>
    </submittedName>
</protein>
<evidence type="ECO:0000313" key="7">
    <source>
        <dbReference type="EMBL" id="MCJ0824537.1"/>
    </source>
</evidence>
<feature type="transmembrane region" description="Helical" evidence="6">
    <location>
        <begin position="190"/>
        <end position="213"/>
    </location>
</feature>
<evidence type="ECO:0000256" key="3">
    <source>
        <dbReference type="ARBA" id="ARBA00022989"/>
    </source>
</evidence>
<comment type="subcellular location">
    <subcellularLocation>
        <location evidence="1">Membrane</location>
        <topology evidence="1">Multi-pass membrane protein</topology>
    </subcellularLocation>
</comment>
<keyword evidence="8" id="KW-1185">Reference proteome</keyword>
<dbReference type="RefSeq" id="WP_243318368.1">
    <property type="nucleotide sequence ID" value="NZ_JALGCL010000001.1"/>
</dbReference>
<feature type="transmembrane region" description="Helical" evidence="6">
    <location>
        <begin position="95"/>
        <end position="115"/>
    </location>
</feature>
<feature type="region of interest" description="Disordered" evidence="5">
    <location>
        <begin position="1"/>
        <end position="40"/>
    </location>
</feature>
<evidence type="ECO:0000256" key="2">
    <source>
        <dbReference type="ARBA" id="ARBA00022692"/>
    </source>
</evidence>
<comment type="caution">
    <text evidence="7">The sequence shown here is derived from an EMBL/GenBank/DDBJ whole genome shotgun (WGS) entry which is preliminary data.</text>
</comment>
<reference evidence="7 8" key="1">
    <citation type="submission" date="2022-03" db="EMBL/GenBank/DDBJ databases">
        <title>Luteimonas soily sp. nov., a novel bacterium isolated from the soil.</title>
        <authorList>
            <person name="Zhang X."/>
        </authorList>
    </citation>
    <scope>NUCLEOTIDE SEQUENCE [LARGE SCALE GENOMIC DNA]</scope>
    <source>
        <strain evidence="7 8">50</strain>
    </source>
</reference>
<evidence type="ECO:0000256" key="5">
    <source>
        <dbReference type="SAM" id="MobiDB-lite"/>
    </source>
</evidence>
<accession>A0ABT0A0P2</accession>
<dbReference type="PANTHER" id="PTHR30520">
    <property type="entry name" value="FORMATE TRANSPORTER-RELATED"/>
    <property type="match status" value="1"/>
</dbReference>
<name>A0ABT0A0P2_9GAMM</name>
<proteinExistence type="predicted"/>
<dbReference type="InterPro" id="IPR023271">
    <property type="entry name" value="Aquaporin-like"/>
</dbReference>
<evidence type="ECO:0000256" key="1">
    <source>
        <dbReference type="ARBA" id="ARBA00004141"/>
    </source>
</evidence>
<feature type="transmembrane region" description="Helical" evidence="6">
    <location>
        <begin position="220"/>
        <end position="250"/>
    </location>
</feature>
<dbReference type="Pfam" id="PF01226">
    <property type="entry name" value="Form_Nir_trans"/>
    <property type="match status" value="1"/>
</dbReference>
<gene>
    <name evidence="7" type="ORF">MQC88_00945</name>
</gene>
<keyword evidence="4 6" id="KW-0472">Membrane</keyword>
<feature type="compositionally biased region" description="Basic and acidic residues" evidence="5">
    <location>
        <begin position="1"/>
        <end position="14"/>
    </location>
</feature>
<feature type="transmembrane region" description="Helical" evidence="6">
    <location>
        <begin position="146"/>
        <end position="170"/>
    </location>
</feature>
<dbReference type="InterPro" id="IPR000292">
    <property type="entry name" value="For/NO2_transpt"/>
</dbReference>